<dbReference type="InterPro" id="IPR000277">
    <property type="entry name" value="Cys/Met-Metab_PyrdxlP-dep_enz"/>
</dbReference>
<dbReference type="PROSITE" id="PS00868">
    <property type="entry name" value="CYS_MET_METAB_PP"/>
    <property type="match status" value="1"/>
</dbReference>
<comment type="cofactor">
    <cofactor evidence="1 8">
        <name>pyridoxal 5'-phosphate</name>
        <dbReference type="ChEBI" id="CHEBI:597326"/>
    </cofactor>
</comment>
<evidence type="ECO:0000256" key="4">
    <source>
        <dbReference type="ARBA" id="ARBA00019040"/>
    </source>
</evidence>
<dbReference type="Proteomes" id="UP001477870">
    <property type="component" value="Unassembled WGS sequence"/>
</dbReference>
<evidence type="ECO:0000256" key="5">
    <source>
        <dbReference type="ARBA" id="ARBA00022898"/>
    </source>
</evidence>
<comment type="similarity">
    <text evidence="2">Belongs to the trans-sulfuration enzymes family. L-methionine gamma-lyase subfamily.</text>
</comment>
<dbReference type="PANTHER" id="PTHR11808:SF80">
    <property type="entry name" value="CYSTATHIONINE GAMMA-LYASE"/>
    <property type="match status" value="1"/>
</dbReference>
<evidence type="ECO:0000256" key="6">
    <source>
        <dbReference type="ARBA" id="ARBA00023239"/>
    </source>
</evidence>
<dbReference type="GO" id="GO:0018826">
    <property type="term" value="F:methionine gamma-lyase activity"/>
    <property type="evidence" value="ECO:0007669"/>
    <property type="project" value="UniProtKB-EC"/>
</dbReference>
<dbReference type="NCBIfam" id="TIGR01328">
    <property type="entry name" value="met_gam_lyase"/>
    <property type="match status" value="1"/>
</dbReference>
<sequence>MSDNNKDFSTRAIHHGYDAQSEHGALNPPIYMSSTFTFESAEAGGAMFAGEKEGHFYSRISNPTLDHLEQRIANLEGAEAGLCTASGMGAITSTLWSFLAAGDEIIIDKTLYGCTFAFMTHGLPRFGVNVKLVDMTTPANLADAISDKTKLVYFETPANPNNRLVDIAAISEIAHSVGAKVIVDNTYATPVITRPIEHGADIVLHSATKFLSGHGDVVAGLIVGSLEDMTQIRLVGLKDMTGAVMSPLTAMLLLRGIKTLELRVERHCQTAFKVAQILEAHPAVLNVFYPGLKSFPQHELACKQMSNFGGMIPFEVKGGKAAGIAVMNRLNLIQRAVSLGDAESLIQHPASMTHSTYTPEERAEHGIAEGLVRLSVGLEGAQDIIDDLQAALGAHNMPADELTD</sequence>
<accession>A0ABU9T5F2</accession>
<keyword evidence="5 8" id="KW-0663">Pyridoxal phosphate</keyword>
<dbReference type="Gene3D" id="3.40.640.10">
    <property type="entry name" value="Type I PLP-dependent aspartate aminotransferase-like (Major domain)"/>
    <property type="match status" value="1"/>
</dbReference>
<dbReference type="PANTHER" id="PTHR11808">
    <property type="entry name" value="TRANS-SULFURATION ENZYME FAMILY MEMBER"/>
    <property type="match status" value="1"/>
</dbReference>
<evidence type="ECO:0000256" key="1">
    <source>
        <dbReference type="ARBA" id="ARBA00001933"/>
    </source>
</evidence>
<evidence type="ECO:0000256" key="3">
    <source>
        <dbReference type="ARBA" id="ARBA00012222"/>
    </source>
</evidence>
<dbReference type="Gene3D" id="3.90.1150.10">
    <property type="entry name" value="Aspartate Aminotransferase, domain 1"/>
    <property type="match status" value="1"/>
</dbReference>
<dbReference type="InterPro" id="IPR015422">
    <property type="entry name" value="PyrdxlP-dep_Trfase_small"/>
</dbReference>
<protein>
    <recommendedName>
        <fullName evidence="4">L-methionine gamma-lyase</fullName>
        <ecNumber evidence="3">4.4.1.11</ecNumber>
    </recommendedName>
</protein>
<evidence type="ECO:0000256" key="2">
    <source>
        <dbReference type="ARBA" id="ARBA00008667"/>
    </source>
</evidence>
<reference evidence="9 10" key="1">
    <citation type="submission" date="2024-03" db="EMBL/GenBank/DDBJ databases">
        <title>Community enrichment and isolation of bacterial strains for fucoidan degradation.</title>
        <authorList>
            <person name="Sichert A."/>
        </authorList>
    </citation>
    <scope>NUCLEOTIDE SEQUENCE [LARGE SCALE GENOMIC DNA]</scope>
    <source>
        <strain evidence="9 10">AS62</strain>
    </source>
</reference>
<dbReference type="InterPro" id="IPR015421">
    <property type="entry name" value="PyrdxlP-dep_Trfase_major"/>
</dbReference>
<keyword evidence="10" id="KW-1185">Reference proteome</keyword>
<keyword evidence="6 9" id="KW-0456">Lyase</keyword>
<evidence type="ECO:0000256" key="7">
    <source>
        <dbReference type="ARBA" id="ARBA00049180"/>
    </source>
</evidence>
<dbReference type="SUPFAM" id="SSF53383">
    <property type="entry name" value="PLP-dependent transferases"/>
    <property type="match status" value="1"/>
</dbReference>
<evidence type="ECO:0000313" key="9">
    <source>
        <dbReference type="EMBL" id="MEM5501360.1"/>
    </source>
</evidence>
<dbReference type="InterPro" id="IPR054542">
    <property type="entry name" value="Cys_met_metab_PP"/>
</dbReference>
<dbReference type="RefSeq" id="WP_342847876.1">
    <property type="nucleotide sequence ID" value="NZ_JBBMQO010000003.1"/>
</dbReference>
<dbReference type="InterPro" id="IPR015424">
    <property type="entry name" value="PyrdxlP-dep_Trfase"/>
</dbReference>
<proteinExistence type="inferred from homology"/>
<organism evidence="9 10">
    <name type="scientific">Ahrensia kielensis</name>
    <dbReference type="NCBI Taxonomy" id="76980"/>
    <lineage>
        <taxon>Bacteria</taxon>
        <taxon>Pseudomonadati</taxon>
        <taxon>Pseudomonadota</taxon>
        <taxon>Alphaproteobacteria</taxon>
        <taxon>Hyphomicrobiales</taxon>
        <taxon>Ahrensiaceae</taxon>
        <taxon>Ahrensia</taxon>
    </lineage>
</organism>
<dbReference type="CDD" id="cd00614">
    <property type="entry name" value="CGS_like"/>
    <property type="match status" value="1"/>
</dbReference>
<gene>
    <name evidence="9" type="ORF">WNY59_07120</name>
</gene>
<name>A0ABU9T5F2_9HYPH</name>
<dbReference type="Pfam" id="PF01053">
    <property type="entry name" value="Cys_Met_Meta_PP"/>
    <property type="match status" value="1"/>
</dbReference>
<evidence type="ECO:0000256" key="8">
    <source>
        <dbReference type="RuleBase" id="RU362118"/>
    </source>
</evidence>
<dbReference type="EC" id="4.4.1.11" evidence="3"/>
<dbReference type="NCBIfam" id="NF005695">
    <property type="entry name" value="PRK07503.1"/>
    <property type="match status" value="1"/>
</dbReference>
<dbReference type="EMBL" id="JBBMQO010000003">
    <property type="protein sequence ID" value="MEM5501360.1"/>
    <property type="molecule type" value="Genomic_DNA"/>
</dbReference>
<evidence type="ECO:0000313" key="10">
    <source>
        <dbReference type="Proteomes" id="UP001477870"/>
    </source>
</evidence>
<comment type="caution">
    <text evidence="9">The sequence shown here is derived from an EMBL/GenBank/DDBJ whole genome shotgun (WGS) entry which is preliminary data.</text>
</comment>
<dbReference type="PIRSF" id="PIRSF001434">
    <property type="entry name" value="CGS"/>
    <property type="match status" value="1"/>
</dbReference>
<dbReference type="InterPro" id="IPR006237">
    <property type="entry name" value="L-Met_gamma_lys"/>
</dbReference>
<comment type="catalytic activity">
    <reaction evidence="7">
        <text>L-methionine + H2O = methanethiol + 2-oxobutanoate + NH4(+)</text>
        <dbReference type="Rhea" id="RHEA:23800"/>
        <dbReference type="ChEBI" id="CHEBI:15377"/>
        <dbReference type="ChEBI" id="CHEBI:16007"/>
        <dbReference type="ChEBI" id="CHEBI:16763"/>
        <dbReference type="ChEBI" id="CHEBI:28938"/>
        <dbReference type="ChEBI" id="CHEBI:57844"/>
        <dbReference type="EC" id="4.4.1.11"/>
    </reaction>
</comment>